<organism evidence="4 5">
    <name type="scientific">Erysiphe neolycopersici</name>
    <dbReference type="NCBI Taxonomy" id="212602"/>
    <lineage>
        <taxon>Eukaryota</taxon>
        <taxon>Fungi</taxon>
        <taxon>Dikarya</taxon>
        <taxon>Ascomycota</taxon>
        <taxon>Pezizomycotina</taxon>
        <taxon>Leotiomycetes</taxon>
        <taxon>Erysiphales</taxon>
        <taxon>Erysiphaceae</taxon>
        <taxon>Erysiphe</taxon>
    </lineage>
</organism>
<dbReference type="GO" id="GO:0005737">
    <property type="term" value="C:cytoplasm"/>
    <property type="evidence" value="ECO:0007669"/>
    <property type="project" value="TreeGrafter"/>
</dbReference>
<dbReference type="GO" id="GO:0004059">
    <property type="term" value="F:aralkylamine N-acetyltransferase activity"/>
    <property type="evidence" value="ECO:0007669"/>
    <property type="project" value="TreeGrafter"/>
</dbReference>
<dbReference type="STRING" id="212602.A0A420HPC8"/>
<dbReference type="OrthoDB" id="30840at2759"/>
<dbReference type="PROSITE" id="PS51186">
    <property type="entry name" value="GNAT"/>
    <property type="match status" value="1"/>
</dbReference>
<comment type="caution">
    <text evidence="4">The sequence shown here is derived from an EMBL/GenBank/DDBJ whole genome shotgun (WGS) entry which is preliminary data.</text>
</comment>
<dbReference type="AlphaFoldDB" id="A0A420HPC8"/>
<proteinExistence type="predicted"/>
<feature type="domain" description="N-acetyltransferase" evidence="3">
    <location>
        <begin position="137"/>
        <end position="275"/>
    </location>
</feature>
<keyword evidence="2" id="KW-0012">Acyltransferase</keyword>
<evidence type="ECO:0000259" key="3">
    <source>
        <dbReference type="PROSITE" id="PS51186"/>
    </source>
</evidence>
<evidence type="ECO:0000313" key="4">
    <source>
        <dbReference type="EMBL" id="RKF59283.1"/>
    </source>
</evidence>
<dbReference type="PANTHER" id="PTHR10908">
    <property type="entry name" value="SEROTONIN N-ACETYLTRANSFERASE"/>
    <property type="match status" value="1"/>
</dbReference>
<name>A0A420HPC8_9PEZI</name>
<evidence type="ECO:0000256" key="1">
    <source>
        <dbReference type="ARBA" id="ARBA00022679"/>
    </source>
</evidence>
<keyword evidence="5" id="KW-1185">Reference proteome</keyword>
<reference evidence="4 5" key="1">
    <citation type="journal article" date="2018" name="BMC Genomics">
        <title>Comparative genome analyses reveal sequence features reflecting distinct modes of host-adaptation between dicot and monocot powdery mildew.</title>
        <authorList>
            <person name="Wu Y."/>
            <person name="Ma X."/>
            <person name="Pan Z."/>
            <person name="Kale S.D."/>
            <person name="Song Y."/>
            <person name="King H."/>
            <person name="Zhang Q."/>
            <person name="Presley C."/>
            <person name="Deng X."/>
            <person name="Wei C.I."/>
            <person name="Xiao S."/>
        </authorList>
    </citation>
    <scope>NUCLEOTIDE SEQUENCE [LARGE SCALE GENOMIC DNA]</scope>
    <source>
        <strain evidence="4">UMSG2</strain>
    </source>
</reference>
<protein>
    <submittedName>
        <fullName evidence="4">Polyamine N-acetyltransferase 1</fullName>
    </submittedName>
</protein>
<sequence length="317" mass="35281">MSSNSNGENLQLILASTHSNTMAQSSPNSSNLSSQNIEKWGCSDPSYLSTFLSWQPNIMIPPRPEESRLKNLHPYTRLLTPSDLDSCVILEAVAYDNPLNCASREKLIYRLSKCGELCQGLFCTVEPGSGFQAETFATSKPVETGRLNGARSVLLGYITATKTNDSLASLNSMGFPDDWRSKNPVPSKIGHQENGRNIVIHSVAVLPEFRSRGIGKILVKSLMQQVYGSKISDRISLITHQDKVAWYEKMDFRDLGPSSIEFGSGGWYDMVHKIGQPRFNLGGRLNLRFYSFLYSFDTHVEDDDLEVVTETKPEAEA</sequence>
<dbReference type="CDD" id="cd04301">
    <property type="entry name" value="NAT_SF"/>
    <property type="match status" value="1"/>
</dbReference>
<dbReference type="InterPro" id="IPR016181">
    <property type="entry name" value="Acyl_CoA_acyltransferase"/>
</dbReference>
<dbReference type="InterPro" id="IPR000182">
    <property type="entry name" value="GNAT_dom"/>
</dbReference>
<evidence type="ECO:0000256" key="2">
    <source>
        <dbReference type="ARBA" id="ARBA00023315"/>
    </source>
</evidence>
<evidence type="ECO:0000313" key="5">
    <source>
        <dbReference type="Proteomes" id="UP000286134"/>
    </source>
</evidence>
<dbReference type="PANTHER" id="PTHR10908:SF0">
    <property type="entry name" value="SEROTONIN N-ACETYLTRANSFERASE"/>
    <property type="match status" value="1"/>
</dbReference>
<dbReference type="EMBL" id="MCFK01006137">
    <property type="protein sequence ID" value="RKF59283.1"/>
    <property type="molecule type" value="Genomic_DNA"/>
</dbReference>
<dbReference type="InterPro" id="IPR051635">
    <property type="entry name" value="SNAT-like"/>
</dbReference>
<dbReference type="Gene3D" id="3.40.630.30">
    <property type="match status" value="1"/>
</dbReference>
<gene>
    <name evidence="4" type="ORF">OnM2_061064</name>
</gene>
<dbReference type="Pfam" id="PF00583">
    <property type="entry name" value="Acetyltransf_1"/>
    <property type="match status" value="1"/>
</dbReference>
<dbReference type="Proteomes" id="UP000286134">
    <property type="component" value="Unassembled WGS sequence"/>
</dbReference>
<accession>A0A420HPC8</accession>
<keyword evidence="1 4" id="KW-0808">Transferase</keyword>
<dbReference type="SUPFAM" id="SSF55729">
    <property type="entry name" value="Acyl-CoA N-acyltransferases (Nat)"/>
    <property type="match status" value="1"/>
</dbReference>